<feature type="compositionally biased region" description="Basic and acidic residues" evidence="1">
    <location>
        <begin position="528"/>
        <end position="538"/>
    </location>
</feature>
<comment type="caution">
    <text evidence="3">The sequence shown here is derived from an EMBL/GenBank/DDBJ whole genome shotgun (WGS) entry which is preliminary data.</text>
</comment>
<evidence type="ECO:0000313" key="3">
    <source>
        <dbReference type="EMBL" id="CAB9510255.1"/>
    </source>
</evidence>
<dbReference type="EMBL" id="CAICTM010000427">
    <property type="protein sequence ID" value="CAB9510255.1"/>
    <property type="molecule type" value="Genomic_DNA"/>
</dbReference>
<dbReference type="AlphaFoldDB" id="A0A9N8DXQ9"/>
<evidence type="ECO:0000313" key="4">
    <source>
        <dbReference type="Proteomes" id="UP001153069"/>
    </source>
</evidence>
<name>A0A9N8DXQ9_9STRA</name>
<keyword evidence="2" id="KW-0812">Transmembrane</keyword>
<sequence length="563" mass="61651">MFDDSERTCSMSDDDSSELVPRPADRETEAPEDMVGIEMEALNKGNSKKSAKVISVVTLREGARITKTAMLLVISVLGVAAALTWMQFHHAQSFGGLLQDPGTPDSNITKVPKPENTVSPVAKSPQQVAKPAVSANKKNSNDPKQHEAIKQGTAIEPKTAKKQGGAQKNKPNAAREPNQKAAQEPQQHEGAHQNKQNAAPMPNPNAVQKPQKQAGGPKNNKQNSAVPEPNKKVAQKPNQSPLDTNHPGAPKPQQQQQQSHQNAATQPQQPMQQANHGNGMQAAQQQQQQHQARNHQTQQTHNHPQQQQQQQKTQTTTGPQQGPKPGPQQGQEPQPKDGEQSNQLSKPTLAAETPVTGTSGEPVPVANKMNVRNRPNNAMIMMAGKLSNSNDHVGKQLKDDKNLWQQTERRHKNGPRGNPKPNGKPQKSSVSGDSRHGGGMMHHGMMMRHNGMNQDAYHPTRPDQEEIPEIPEQQQQSQTSKNGLLVDLWGFASSLAPKVPHGPQEAAMSPENEPHEQQQEPPSALRKHPIDRPNDENRNNNNMDNRNGGGKRKHQMKRHGGML</sequence>
<feature type="compositionally biased region" description="Low complexity" evidence="1">
    <location>
        <begin position="442"/>
        <end position="453"/>
    </location>
</feature>
<feature type="compositionally biased region" description="Low complexity" evidence="1">
    <location>
        <begin position="251"/>
        <end position="333"/>
    </location>
</feature>
<accession>A0A9N8DXQ9</accession>
<feature type="region of interest" description="Disordered" evidence="1">
    <location>
        <begin position="1"/>
        <end position="32"/>
    </location>
</feature>
<feature type="compositionally biased region" description="Basic and acidic residues" evidence="1">
    <location>
        <begin position="139"/>
        <end position="149"/>
    </location>
</feature>
<keyword evidence="2" id="KW-1133">Transmembrane helix</keyword>
<proteinExistence type="predicted"/>
<keyword evidence="4" id="KW-1185">Reference proteome</keyword>
<gene>
    <name evidence="3" type="ORF">SEMRO_428_G140830.1</name>
</gene>
<feature type="region of interest" description="Disordered" evidence="1">
    <location>
        <begin position="99"/>
        <end position="563"/>
    </location>
</feature>
<evidence type="ECO:0000256" key="1">
    <source>
        <dbReference type="SAM" id="MobiDB-lite"/>
    </source>
</evidence>
<feature type="compositionally biased region" description="Basic residues" evidence="1">
    <location>
        <begin position="549"/>
        <end position="563"/>
    </location>
</feature>
<dbReference type="Proteomes" id="UP001153069">
    <property type="component" value="Unassembled WGS sequence"/>
</dbReference>
<feature type="compositionally biased region" description="Basic and acidic residues" evidence="1">
    <location>
        <begin position="392"/>
        <end position="402"/>
    </location>
</feature>
<feature type="transmembrane region" description="Helical" evidence="2">
    <location>
        <begin position="69"/>
        <end position="88"/>
    </location>
</feature>
<keyword evidence="2" id="KW-0472">Membrane</keyword>
<organism evidence="3 4">
    <name type="scientific">Seminavis robusta</name>
    <dbReference type="NCBI Taxonomy" id="568900"/>
    <lineage>
        <taxon>Eukaryota</taxon>
        <taxon>Sar</taxon>
        <taxon>Stramenopiles</taxon>
        <taxon>Ochrophyta</taxon>
        <taxon>Bacillariophyta</taxon>
        <taxon>Bacillariophyceae</taxon>
        <taxon>Bacillariophycidae</taxon>
        <taxon>Naviculales</taxon>
        <taxon>Naviculaceae</taxon>
        <taxon>Seminavis</taxon>
    </lineage>
</organism>
<protein>
    <submittedName>
        <fullName evidence="3">Uncharacterized protein</fullName>
    </submittedName>
</protein>
<feature type="compositionally biased region" description="Polar residues" evidence="1">
    <location>
        <begin position="116"/>
        <end position="127"/>
    </location>
</feature>
<evidence type="ECO:0000256" key="2">
    <source>
        <dbReference type="SAM" id="Phobius"/>
    </source>
</evidence>
<reference evidence="3" key="1">
    <citation type="submission" date="2020-06" db="EMBL/GenBank/DDBJ databases">
        <authorList>
            <consortium name="Plant Systems Biology data submission"/>
        </authorList>
    </citation>
    <scope>NUCLEOTIDE SEQUENCE</scope>
    <source>
        <strain evidence="3">D6</strain>
    </source>
</reference>
<feature type="compositionally biased region" description="Low complexity" evidence="1">
    <location>
        <begin position="415"/>
        <end position="425"/>
    </location>
</feature>